<feature type="binding site" evidence="12">
    <location>
        <position position="129"/>
    </location>
    <ligand>
        <name>Mg(2+)</name>
        <dbReference type="ChEBI" id="CHEBI:18420"/>
    </ligand>
</feature>
<keyword evidence="9 12" id="KW-0460">Magnesium</keyword>
<dbReference type="SFLD" id="SFLDG01138">
    <property type="entry name" value="C1.6.2:_Deoxy-d-mannose-octulo"/>
    <property type="match status" value="1"/>
</dbReference>
<evidence type="ECO:0000313" key="19">
    <source>
        <dbReference type="EMBL" id="XDJ56259.1"/>
    </source>
</evidence>
<dbReference type="InterPro" id="IPR010023">
    <property type="entry name" value="KdsC_fam"/>
</dbReference>
<dbReference type="GO" id="GO:0046872">
    <property type="term" value="F:metal ion binding"/>
    <property type="evidence" value="ECO:0007669"/>
    <property type="project" value="UniProtKB-KW"/>
</dbReference>
<keyword evidence="8 13" id="KW-0378">Hydrolase</keyword>
<evidence type="ECO:0000256" key="1">
    <source>
        <dbReference type="ARBA" id="ARBA00000898"/>
    </source>
</evidence>
<dbReference type="EMBL" id="CP158268">
    <property type="protein sequence ID" value="XDJ84276.1"/>
    <property type="molecule type" value="Genomic_DNA"/>
</dbReference>
<evidence type="ECO:0000313" key="18">
    <source>
        <dbReference type="EMBL" id="XDJ53644.1"/>
    </source>
</evidence>
<dbReference type="EMBL" id="CP158261">
    <property type="protein sequence ID" value="XDJ65645.1"/>
    <property type="molecule type" value="Genomic_DNA"/>
</dbReference>
<evidence type="ECO:0000313" key="15">
    <source>
        <dbReference type="EMBL" id="XDJ44521.1"/>
    </source>
</evidence>
<dbReference type="EMBL" id="CP158267">
    <property type="protein sequence ID" value="XDJ80514.1"/>
    <property type="molecule type" value="Genomic_DNA"/>
</dbReference>
<dbReference type="GO" id="GO:0019143">
    <property type="term" value="F:3-deoxy-manno-octulosonate-8-phosphatase activity"/>
    <property type="evidence" value="ECO:0007669"/>
    <property type="project" value="UniProtKB-EC"/>
</dbReference>
<dbReference type="EMBL" id="CP158265">
    <property type="protein sequence ID" value="XDJ76761.1"/>
    <property type="molecule type" value="Genomic_DNA"/>
</dbReference>
<dbReference type="EMBL" id="CP158272">
    <property type="protein sequence ID" value="XDJ98030.1"/>
    <property type="molecule type" value="Genomic_DNA"/>
</dbReference>
<dbReference type="CDD" id="cd01630">
    <property type="entry name" value="HAD_KDO-like"/>
    <property type="match status" value="1"/>
</dbReference>
<feature type="binding site" evidence="12">
    <location>
        <position position="36"/>
    </location>
    <ligand>
        <name>Mg(2+)</name>
        <dbReference type="ChEBI" id="CHEBI:18420"/>
    </ligand>
</feature>
<evidence type="ECO:0000256" key="2">
    <source>
        <dbReference type="ARBA" id="ARBA00001946"/>
    </source>
</evidence>
<evidence type="ECO:0000256" key="8">
    <source>
        <dbReference type="ARBA" id="ARBA00022801"/>
    </source>
</evidence>
<evidence type="ECO:0000256" key="6">
    <source>
        <dbReference type="ARBA" id="ARBA00020092"/>
    </source>
</evidence>
<dbReference type="EMBL" id="CP158264">
    <property type="protein sequence ID" value="XDJ73765.1"/>
    <property type="molecule type" value="Genomic_DNA"/>
</dbReference>
<dbReference type="EMBL" id="CP158260">
    <property type="protein sequence ID" value="XDJ62515.1"/>
    <property type="molecule type" value="Genomic_DNA"/>
</dbReference>
<evidence type="ECO:0000256" key="10">
    <source>
        <dbReference type="ARBA" id="ARBA00031051"/>
    </source>
</evidence>
<dbReference type="EMBL" id="CP158257">
    <property type="protein sequence ID" value="XDJ56259.1"/>
    <property type="molecule type" value="Genomic_DNA"/>
</dbReference>
<evidence type="ECO:0000313" key="35">
    <source>
        <dbReference type="EMBL" id="XDJ98030.1"/>
    </source>
</evidence>
<dbReference type="EMBL" id="CP158253">
    <property type="protein sequence ID" value="XDJ44521.1"/>
    <property type="molecule type" value="Genomic_DNA"/>
</dbReference>
<evidence type="ECO:0000256" key="7">
    <source>
        <dbReference type="ARBA" id="ARBA00022723"/>
    </source>
</evidence>
<organism evidence="32">
    <name type="scientific">Castellaniella ginsengisoli</name>
    <dbReference type="NCBI Taxonomy" id="546114"/>
    <lineage>
        <taxon>Bacteria</taxon>
        <taxon>Pseudomonadati</taxon>
        <taxon>Pseudomonadota</taxon>
        <taxon>Betaproteobacteria</taxon>
        <taxon>Burkholderiales</taxon>
        <taxon>Alcaligenaceae</taxon>
        <taxon>Castellaniella</taxon>
    </lineage>
</organism>
<dbReference type="EC" id="3.1.3.45" evidence="5"/>
<dbReference type="Gene3D" id="3.40.50.1000">
    <property type="entry name" value="HAD superfamily/HAD-like"/>
    <property type="match status" value="1"/>
</dbReference>
<accession>A0AB39GGC4</accession>
<dbReference type="Proteomes" id="UP001500573">
    <property type="component" value="Unassembled WGS sequence"/>
</dbReference>
<evidence type="ECO:0000313" key="32">
    <source>
        <dbReference type="EMBL" id="XDJ91009.1"/>
    </source>
</evidence>
<dbReference type="PIRSF" id="PIRSF006118">
    <property type="entry name" value="KDO8-P_Ptase"/>
    <property type="match status" value="1"/>
</dbReference>
<evidence type="ECO:0000313" key="17">
    <source>
        <dbReference type="EMBL" id="XDJ51434.1"/>
    </source>
</evidence>
<dbReference type="EMBL" id="CP158254">
    <property type="protein sequence ID" value="XDJ47814.1"/>
    <property type="molecule type" value="Genomic_DNA"/>
</dbReference>
<dbReference type="SUPFAM" id="SSF56784">
    <property type="entry name" value="HAD-like"/>
    <property type="match status" value="1"/>
</dbReference>
<evidence type="ECO:0000313" key="29">
    <source>
        <dbReference type="EMBL" id="XDJ81592.1"/>
    </source>
</evidence>
<comment type="cofactor">
    <cofactor evidence="2 12">
        <name>Mg(2+)</name>
        <dbReference type="ChEBI" id="CHEBI:18420"/>
    </cofactor>
</comment>
<evidence type="ECO:0000313" key="30">
    <source>
        <dbReference type="EMBL" id="XDJ84276.1"/>
    </source>
</evidence>
<evidence type="ECO:0000313" key="26">
    <source>
        <dbReference type="EMBL" id="XDJ73765.1"/>
    </source>
</evidence>
<evidence type="ECO:0000313" key="24">
    <source>
        <dbReference type="EMBL" id="XDJ69847.1"/>
    </source>
</evidence>
<dbReference type="SFLD" id="SFLDG01136">
    <property type="entry name" value="C1.6:_Phosphoserine_Phosphatas"/>
    <property type="match status" value="1"/>
</dbReference>
<evidence type="ECO:0000313" key="16">
    <source>
        <dbReference type="EMBL" id="XDJ47814.1"/>
    </source>
</evidence>
<evidence type="ECO:0000256" key="11">
    <source>
        <dbReference type="PIRSR" id="PIRSR006118-1"/>
    </source>
</evidence>
<evidence type="ECO:0000313" key="33">
    <source>
        <dbReference type="EMBL" id="XDJ94240.1"/>
    </source>
</evidence>
<protein>
    <recommendedName>
        <fullName evidence="6">3-deoxy-D-manno-octulosonate 8-phosphate phosphatase KdsC</fullName>
        <ecNumber evidence="5">3.1.3.45</ecNumber>
    </recommendedName>
    <alternativeName>
        <fullName evidence="10">KDO 8-P phosphatase</fullName>
    </alternativeName>
</protein>
<evidence type="ECO:0000256" key="12">
    <source>
        <dbReference type="PIRSR" id="PIRSR006118-2"/>
    </source>
</evidence>
<dbReference type="RefSeq" id="WP_343838088.1">
    <property type="nucleotide sequence ID" value="NZ_BAAAEX010000010.1"/>
</dbReference>
<keyword evidence="36" id="KW-1185">Reference proteome</keyword>
<dbReference type="EMBL" id="CP158270">
    <property type="protein sequence ID" value="XDJ91009.1"/>
    <property type="molecule type" value="Genomic_DNA"/>
</dbReference>
<reference evidence="32" key="3">
    <citation type="submission" date="2024-05" db="EMBL/GenBank/DDBJ databases">
        <authorList>
            <person name="Luo Y.-C."/>
            <person name="Nicholds J."/>
            <person name="Mortimer T."/>
            <person name="Maboni G."/>
        </authorList>
    </citation>
    <scope>NUCLEOTIDE SEQUENCE</scope>
    <source>
        <strain evidence="34">124370</strain>
        <strain evidence="35">124566</strain>
        <strain evidence="33">124953</strain>
        <strain evidence="32">130308</strain>
        <strain evidence="31">130416</strain>
        <strain evidence="30">140124</strain>
        <strain evidence="28">141555</strain>
        <strain evidence="29">143751</strain>
        <strain evidence="27">143769</strain>
        <strain evidence="26">143811</strain>
        <strain evidence="25">143936</strain>
        <strain evidence="24">144863</strain>
        <strain evidence="23">145849</strain>
        <strain evidence="22">145850</strain>
        <strain evidence="21">145852</strain>
        <strain evidence="20">148131</strain>
        <strain evidence="19">150221</strain>
        <strain evidence="18">150964</strain>
        <strain evidence="17">151108</strain>
        <strain evidence="16">151836</strain>
        <strain evidence="15">153271</strain>
        <strain evidence="14">153920</strain>
    </source>
</reference>
<evidence type="ECO:0000256" key="4">
    <source>
        <dbReference type="ARBA" id="ARBA00011881"/>
    </source>
</evidence>
<evidence type="ECO:0000256" key="9">
    <source>
        <dbReference type="ARBA" id="ARBA00022842"/>
    </source>
</evidence>
<comment type="catalytic activity">
    <reaction evidence="1">
        <text>3-deoxy-alpha-D-manno-2-octulosonate-8-phosphate + H2O = 3-deoxy-alpha-D-manno-oct-2-ulosonate + phosphate</text>
        <dbReference type="Rhea" id="RHEA:11500"/>
        <dbReference type="ChEBI" id="CHEBI:15377"/>
        <dbReference type="ChEBI" id="CHEBI:43474"/>
        <dbReference type="ChEBI" id="CHEBI:85985"/>
        <dbReference type="ChEBI" id="CHEBI:85986"/>
        <dbReference type="EC" id="3.1.3.45"/>
    </reaction>
</comment>
<dbReference type="PANTHER" id="PTHR21485:SF3">
    <property type="entry name" value="N-ACYLNEURAMINATE CYTIDYLYLTRANSFERASE"/>
    <property type="match status" value="1"/>
</dbReference>
<evidence type="ECO:0000313" key="25">
    <source>
        <dbReference type="EMBL" id="XDJ71496.1"/>
    </source>
</evidence>
<name>A0AB39GGC4_9BURK</name>
<evidence type="ECO:0000313" key="20">
    <source>
        <dbReference type="EMBL" id="XDJ58943.1"/>
    </source>
</evidence>
<dbReference type="EMBL" id="CP158271">
    <property type="protein sequence ID" value="XDJ94240.1"/>
    <property type="molecule type" value="Genomic_DNA"/>
</dbReference>
<evidence type="ECO:0000313" key="27">
    <source>
        <dbReference type="EMBL" id="XDJ76761.1"/>
    </source>
</evidence>
<feature type="binding site" evidence="11">
    <location>
        <position position="90"/>
    </location>
    <ligand>
        <name>substrate</name>
    </ligand>
</feature>
<dbReference type="InterPro" id="IPR023214">
    <property type="entry name" value="HAD_sf"/>
</dbReference>
<evidence type="ECO:0000256" key="5">
    <source>
        <dbReference type="ARBA" id="ARBA00013066"/>
    </source>
</evidence>
<keyword evidence="7 12" id="KW-0479">Metal-binding</keyword>
<sequence>MNELPGFSHPAEAQILARIPEAVRERARAVRLMVFDVDGILTDGSLWYGEQGEAVKPFNALDGHGLRLLREQGIRVAWVSGRKSAITARRAAELGIAPALQGVRDKITTVEELAREAGLSLQAVGYMGDDIIDLPVLQRVGFAASVPNAPFYIGQTAHWISTLRGGAGAVRECCDLILAAQGRLGACFTASLSTLGGAIQ</sequence>
<dbReference type="EMBL" id="CP158255">
    <property type="protein sequence ID" value="XDJ51434.1"/>
    <property type="molecule type" value="Genomic_DNA"/>
</dbReference>
<proteinExistence type="inferred from homology"/>
<dbReference type="EMBL" id="BAAAEX010000010">
    <property type="protein sequence ID" value="GAA0780165.1"/>
    <property type="molecule type" value="Genomic_DNA"/>
</dbReference>
<evidence type="ECO:0000313" key="23">
    <source>
        <dbReference type="EMBL" id="XDJ65645.1"/>
    </source>
</evidence>
<feature type="binding site" evidence="11">
    <location>
        <position position="82"/>
    </location>
    <ligand>
        <name>substrate</name>
    </ligand>
</feature>
<dbReference type="EMBL" id="CP158262">
    <property type="protein sequence ID" value="XDJ69847.1"/>
    <property type="molecule type" value="Genomic_DNA"/>
</dbReference>
<dbReference type="PANTHER" id="PTHR21485">
    <property type="entry name" value="HAD SUPERFAMILY MEMBERS CMAS AND KDSC"/>
    <property type="match status" value="1"/>
</dbReference>
<dbReference type="NCBIfam" id="TIGR01670">
    <property type="entry name" value="KdsC-phosphatas"/>
    <property type="match status" value="1"/>
</dbReference>
<reference evidence="13 36" key="1">
    <citation type="journal article" date="2019" name="Int. J. Syst. Evol. Microbiol.">
        <title>The Global Catalogue of Microorganisms (GCM) 10K type strain sequencing project: providing services to taxonomists for standard genome sequencing and annotation.</title>
        <authorList>
            <consortium name="The Broad Institute Genomics Platform"/>
            <consortium name="The Broad Institute Genome Sequencing Center for Infectious Disease"/>
            <person name="Wu L."/>
            <person name="Ma J."/>
        </authorList>
    </citation>
    <scope>NUCLEOTIDE SEQUENCE [LARGE SCALE GENOMIC DNA]</scope>
    <source>
        <strain evidence="13 36">JCM 15515</strain>
    </source>
</reference>
<dbReference type="EMBL" id="CP158263">
    <property type="protein sequence ID" value="XDJ71496.1"/>
    <property type="molecule type" value="Genomic_DNA"/>
</dbReference>
<evidence type="ECO:0000313" key="22">
    <source>
        <dbReference type="EMBL" id="XDJ62515.1"/>
    </source>
</evidence>
<dbReference type="EMBL" id="CP158266">
    <property type="protein sequence ID" value="XDJ81592.1"/>
    <property type="molecule type" value="Genomic_DNA"/>
</dbReference>
<dbReference type="AlphaFoldDB" id="A0AB39GGC4"/>
<dbReference type="EMBL" id="CP158252">
    <property type="protein sequence ID" value="XDJ42687.1"/>
    <property type="molecule type" value="Genomic_DNA"/>
</dbReference>
<dbReference type="InterPro" id="IPR050793">
    <property type="entry name" value="CMP-NeuNAc_synthase"/>
</dbReference>
<evidence type="ECO:0000313" key="31">
    <source>
        <dbReference type="EMBL" id="XDJ87065.1"/>
    </source>
</evidence>
<dbReference type="EMBL" id="CP158273">
    <property type="protein sequence ID" value="XDJ95382.1"/>
    <property type="molecule type" value="Genomic_DNA"/>
</dbReference>
<dbReference type="FunFam" id="3.40.50.1000:FF:000029">
    <property type="entry name" value="3-deoxy-D-manno-octulosonate 8-phosphate phosphatase KdsC"/>
    <property type="match status" value="1"/>
</dbReference>
<evidence type="ECO:0000313" key="21">
    <source>
        <dbReference type="EMBL" id="XDJ60318.1"/>
    </source>
</evidence>
<feature type="binding site" evidence="11">
    <location>
        <position position="67"/>
    </location>
    <ligand>
        <name>substrate</name>
    </ligand>
</feature>
<feature type="binding site" evidence="11">
    <location>
        <position position="106"/>
    </location>
    <ligand>
        <name>substrate</name>
    </ligand>
</feature>
<dbReference type="GO" id="GO:0008781">
    <property type="term" value="F:N-acylneuraminate cytidylyltransferase activity"/>
    <property type="evidence" value="ECO:0007669"/>
    <property type="project" value="TreeGrafter"/>
</dbReference>
<evidence type="ECO:0000313" key="13">
    <source>
        <dbReference type="EMBL" id="GAA0780165.1"/>
    </source>
</evidence>
<dbReference type="SFLD" id="SFLDS00003">
    <property type="entry name" value="Haloacid_Dehalogenase"/>
    <property type="match status" value="1"/>
</dbReference>
<feature type="binding site" evidence="11">
    <location>
        <position position="38"/>
    </location>
    <ligand>
        <name>substrate</name>
    </ligand>
</feature>
<reference evidence="13" key="2">
    <citation type="submission" date="2023-12" db="EMBL/GenBank/DDBJ databases">
        <authorList>
            <person name="Sun Q."/>
            <person name="Inoue M."/>
        </authorList>
    </citation>
    <scope>NUCLEOTIDE SEQUENCE</scope>
    <source>
        <strain evidence="13">JCM 15515</strain>
    </source>
</reference>
<gene>
    <name evidence="20" type="ORF">ABRY90_03285</name>
    <name evidence="23" type="ORF">ABRY91_09465</name>
    <name evidence="21" type="ORF">ABRY92_09890</name>
    <name evidence="24" type="ORF">ABRY94_03325</name>
    <name evidence="33" type="ORF">ABRY95_04350</name>
    <name evidence="29" type="ORF">ABRY96_07750</name>
    <name evidence="26" type="ORF">ABRY97_09065</name>
    <name evidence="31" type="ORF">ABRY98_08930</name>
    <name evidence="14" type="ORF">ABRY99_03665</name>
    <name evidence="19" type="ORF">ABRZ00_03560</name>
    <name evidence="18" type="ORF">ABRZ01_03920</name>
    <name evidence="15" type="ORF">ABRZ02_12815</name>
    <name evidence="22" type="ORF">ABRZ03_07100</name>
    <name evidence="16" type="ORF">ABRZ04_01695</name>
    <name evidence="34" type="ORF">ABRZ05_09820</name>
    <name evidence="25" type="ORF">ABRZ06_11350</name>
    <name evidence="28" type="ORF">ABRZ07_03145</name>
    <name evidence="30" type="ORF">ABRZ08_08430</name>
    <name evidence="17" type="ORF">ABRZ09_06240</name>
    <name evidence="27" type="ORF">ABRZ10_11515</name>
    <name evidence="35" type="ORF">ABRZ11_09475</name>
    <name evidence="32" type="ORF">ABRZ12_01585</name>
    <name evidence="13" type="ORF">GCM10009108_19670</name>
</gene>
<evidence type="ECO:0000313" key="36">
    <source>
        <dbReference type="Proteomes" id="UP001500573"/>
    </source>
</evidence>
<comment type="subunit">
    <text evidence="4">Homotetramer.</text>
</comment>
<dbReference type="KEGG" id="cgin:ABRZ00_03560"/>
<evidence type="ECO:0000313" key="28">
    <source>
        <dbReference type="EMBL" id="XDJ80514.1"/>
    </source>
</evidence>
<evidence type="ECO:0000313" key="14">
    <source>
        <dbReference type="EMBL" id="XDJ42687.1"/>
    </source>
</evidence>
<dbReference type="EMBL" id="CP158269">
    <property type="protein sequence ID" value="XDJ87065.1"/>
    <property type="molecule type" value="Genomic_DNA"/>
</dbReference>
<dbReference type="EMBL" id="CP158256">
    <property type="protein sequence ID" value="XDJ53644.1"/>
    <property type="molecule type" value="Genomic_DNA"/>
</dbReference>
<dbReference type="InterPro" id="IPR036412">
    <property type="entry name" value="HAD-like_sf"/>
</dbReference>
<dbReference type="EMBL" id="CP158259">
    <property type="protein sequence ID" value="XDJ60318.1"/>
    <property type="molecule type" value="Genomic_DNA"/>
</dbReference>
<evidence type="ECO:0000256" key="3">
    <source>
        <dbReference type="ARBA" id="ARBA00005893"/>
    </source>
</evidence>
<comment type="similarity">
    <text evidence="3">Belongs to the KdsC family.</text>
</comment>
<dbReference type="GeneID" id="93066580"/>
<dbReference type="EMBL" id="CP158258">
    <property type="protein sequence ID" value="XDJ58943.1"/>
    <property type="molecule type" value="Genomic_DNA"/>
</dbReference>
<evidence type="ECO:0000313" key="34">
    <source>
        <dbReference type="EMBL" id="XDJ95382.1"/>
    </source>
</evidence>